<evidence type="ECO:0000259" key="5">
    <source>
        <dbReference type="PROSITE" id="PS51755"/>
    </source>
</evidence>
<dbReference type="SUPFAM" id="SSF52172">
    <property type="entry name" value="CheY-like"/>
    <property type="match status" value="1"/>
</dbReference>
<keyword evidence="1 3" id="KW-0238">DNA-binding</keyword>
<dbReference type="GO" id="GO:0000156">
    <property type="term" value="F:phosphorelay response regulator activity"/>
    <property type="evidence" value="ECO:0007669"/>
    <property type="project" value="TreeGrafter"/>
</dbReference>
<dbReference type="AlphaFoldDB" id="A0A844CJS4"/>
<protein>
    <submittedName>
        <fullName evidence="6">Response regulator transcription factor</fullName>
    </submittedName>
</protein>
<accession>A0A844CJS4</accession>
<proteinExistence type="predicted"/>
<feature type="DNA-binding region" description="OmpR/PhoB-type" evidence="3">
    <location>
        <begin position="124"/>
        <end position="222"/>
    </location>
</feature>
<dbReference type="GO" id="GO:0032993">
    <property type="term" value="C:protein-DNA complex"/>
    <property type="evidence" value="ECO:0007669"/>
    <property type="project" value="TreeGrafter"/>
</dbReference>
<dbReference type="PANTHER" id="PTHR48111">
    <property type="entry name" value="REGULATOR OF RPOS"/>
    <property type="match status" value="1"/>
</dbReference>
<gene>
    <name evidence="6" type="ORF">FDP25_05695</name>
</gene>
<dbReference type="Gene3D" id="3.40.50.2300">
    <property type="match status" value="1"/>
</dbReference>
<dbReference type="GO" id="GO:0005829">
    <property type="term" value="C:cytosol"/>
    <property type="evidence" value="ECO:0007669"/>
    <property type="project" value="TreeGrafter"/>
</dbReference>
<keyword evidence="7" id="KW-1185">Reference proteome</keyword>
<dbReference type="Pfam" id="PF00072">
    <property type="entry name" value="Response_reg"/>
    <property type="match status" value="1"/>
</dbReference>
<evidence type="ECO:0000313" key="7">
    <source>
        <dbReference type="Proteomes" id="UP000564704"/>
    </source>
</evidence>
<dbReference type="GO" id="GO:0000976">
    <property type="term" value="F:transcription cis-regulatory region binding"/>
    <property type="evidence" value="ECO:0007669"/>
    <property type="project" value="TreeGrafter"/>
</dbReference>
<dbReference type="PROSITE" id="PS50110">
    <property type="entry name" value="RESPONSE_REGULATORY"/>
    <property type="match status" value="1"/>
</dbReference>
<sequence>MRILYIEDNQKLAQNTAALLRQSDFVVDCVTTAADALHAVASFEYDAAILDLGLPDTDGMALLDRLRGQGPQIPVLICTARDTLEDRIAGLNGGSDDYLVKPFAVEELIARLRAILRRPGGALGLHLRAGNLTLDTVARDVRIDGKQIKLSRRELDLLEVFLRRKGRVLSRSAIADALYGFNDEPTPNAIEVAAHRLRKKLADLGASLKIETLRGIGYVLEDDGT</sequence>
<feature type="domain" description="OmpR/PhoB-type" evidence="5">
    <location>
        <begin position="124"/>
        <end position="222"/>
    </location>
</feature>
<dbReference type="Proteomes" id="UP000564704">
    <property type="component" value="Unassembled WGS sequence"/>
</dbReference>
<name>A0A844CJS4_9RHOB</name>
<dbReference type="GO" id="GO:0006355">
    <property type="term" value="P:regulation of DNA-templated transcription"/>
    <property type="evidence" value="ECO:0007669"/>
    <property type="project" value="InterPro"/>
</dbReference>
<evidence type="ECO:0000256" key="3">
    <source>
        <dbReference type="PROSITE-ProRule" id="PRU01091"/>
    </source>
</evidence>
<dbReference type="Gene3D" id="1.10.10.10">
    <property type="entry name" value="Winged helix-like DNA-binding domain superfamily/Winged helix DNA-binding domain"/>
    <property type="match status" value="1"/>
</dbReference>
<dbReference type="InterPro" id="IPR039420">
    <property type="entry name" value="WalR-like"/>
</dbReference>
<dbReference type="CDD" id="cd00383">
    <property type="entry name" value="trans_reg_C"/>
    <property type="match status" value="1"/>
</dbReference>
<comment type="caution">
    <text evidence="6">The sequence shown here is derived from an EMBL/GenBank/DDBJ whole genome shotgun (WGS) entry which is preliminary data.</text>
</comment>
<feature type="domain" description="Response regulatory" evidence="4">
    <location>
        <begin position="2"/>
        <end position="116"/>
    </location>
</feature>
<evidence type="ECO:0000256" key="2">
    <source>
        <dbReference type="PROSITE-ProRule" id="PRU00169"/>
    </source>
</evidence>
<dbReference type="InterPro" id="IPR036388">
    <property type="entry name" value="WH-like_DNA-bd_sf"/>
</dbReference>
<dbReference type="InterPro" id="IPR001867">
    <property type="entry name" value="OmpR/PhoB-type_DNA-bd"/>
</dbReference>
<dbReference type="Gene3D" id="6.10.250.690">
    <property type="match status" value="1"/>
</dbReference>
<dbReference type="SMART" id="SM00448">
    <property type="entry name" value="REC"/>
    <property type="match status" value="1"/>
</dbReference>
<evidence type="ECO:0000259" key="4">
    <source>
        <dbReference type="PROSITE" id="PS50110"/>
    </source>
</evidence>
<reference evidence="6 7" key="1">
    <citation type="submission" date="2019-05" db="EMBL/GenBank/DDBJ databases">
        <title>Roseovarius bejariae sp. nov., a moderately halophylic bacterium isolated from a saline soil in Rambla Salada (Murcia).</title>
        <authorList>
            <person name="Castro D.J."/>
            <person name="Gomez-Altuve A."/>
            <person name="Reina J.C."/>
            <person name="Rodriguez M."/>
            <person name="Sampedro I."/>
            <person name="Llamas I."/>
            <person name="Martinez-Checa F."/>
        </authorList>
    </citation>
    <scope>NUCLEOTIDE SEQUENCE [LARGE SCALE GENOMIC DNA]</scope>
    <source>
        <strain evidence="6 7">A21</strain>
    </source>
</reference>
<keyword evidence="2" id="KW-0597">Phosphoprotein</keyword>
<dbReference type="InterPro" id="IPR001789">
    <property type="entry name" value="Sig_transdc_resp-reg_receiver"/>
</dbReference>
<dbReference type="PANTHER" id="PTHR48111:SF36">
    <property type="entry name" value="TRANSCRIPTIONAL REGULATORY PROTEIN CUTR"/>
    <property type="match status" value="1"/>
</dbReference>
<evidence type="ECO:0000256" key="1">
    <source>
        <dbReference type="ARBA" id="ARBA00023125"/>
    </source>
</evidence>
<feature type="modified residue" description="4-aspartylphosphate" evidence="2">
    <location>
        <position position="51"/>
    </location>
</feature>
<dbReference type="CDD" id="cd17624">
    <property type="entry name" value="REC_OmpR_PmrA-like"/>
    <property type="match status" value="1"/>
</dbReference>
<dbReference type="RefSeq" id="WP_343031966.1">
    <property type="nucleotide sequence ID" value="NZ_SZWE01000001.1"/>
</dbReference>
<dbReference type="EMBL" id="SZWE01000001">
    <property type="protein sequence ID" value="MRU14922.1"/>
    <property type="molecule type" value="Genomic_DNA"/>
</dbReference>
<evidence type="ECO:0000313" key="6">
    <source>
        <dbReference type="EMBL" id="MRU14922.1"/>
    </source>
</evidence>
<dbReference type="PROSITE" id="PS51755">
    <property type="entry name" value="OMPR_PHOB"/>
    <property type="match status" value="1"/>
</dbReference>
<dbReference type="InterPro" id="IPR011006">
    <property type="entry name" value="CheY-like_superfamily"/>
</dbReference>
<dbReference type="SMART" id="SM00862">
    <property type="entry name" value="Trans_reg_C"/>
    <property type="match status" value="1"/>
</dbReference>
<dbReference type="Pfam" id="PF00486">
    <property type="entry name" value="Trans_reg_C"/>
    <property type="match status" value="1"/>
</dbReference>
<organism evidence="6 7">
    <name type="scientific">Roseovarius bejariae</name>
    <dbReference type="NCBI Taxonomy" id="2576383"/>
    <lineage>
        <taxon>Bacteria</taxon>
        <taxon>Pseudomonadati</taxon>
        <taxon>Pseudomonadota</taxon>
        <taxon>Alphaproteobacteria</taxon>
        <taxon>Rhodobacterales</taxon>
        <taxon>Roseobacteraceae</taxon>
        <taxon>Roseovarius</taxon>
    </lineage>
</organism>